<dbReference type="SUPFAM" id="SSF89447">
    <property type="entry name" value="AbrB/MazE/MraZ-like"/>
    <property type="match status" value="1"/>
</dbReference>
<name>A0A2W4QEL5_9GAMM</name>
<dbReference type="Pfam" id="PF04014">
    <property type="entry name" value="MazE_antitoxin"/>
    <property type="match status" value="1"/>
</dbReference>
<organism evidence="2 3">
    <name type="scientific">Candidatus Methylumidiphilus alinenensis</name>
    <dbReference type="NCBI Taxonomy" id="2202197"/>
    <lineage>
        <taxon>Bacteria</taxon>
        <taxon>Pseudomonadati</taxon>
        <taxon>Pseudomonadota</taxon>
        <taxon>Gammaproteobacteria</taxon>
        <taxon>Methylococcales</taxon>
        <taxon>Candidatus Methylumidiphilus</taxon>
    </lineage>
</organism>
<evidence type="ECO:0000259" key="1">
    <source>
        <dbReference type="SMART" id="SM00966"/>
    </source>
</evidence>
<dbReference type="SMART" id="SM00966">
    <property type="entry name" value="SpoVT_AbrB"/>
    <property type="match status" value="1"/>
</dbReference>
<dbReference type="InterPro" id="IPR007159">
    <property type="entry name" value="SpoVT-AbrB_dom"/>
</dbReference>
<comment type="caution">
    <text evidence="2">The sequence shown here is derived from an EMBL/GenBank/DDBJ whole genome shotgun (WGS) entry which is preliminary data.</text>
</comment>
<dbReference type="Proteomes" id="UP000249396">
    <property type="component" value="Unassembled WGS sequence"/>
</dbReference>
<evidence type="ECO:0000313" key="2">
    <source>
        <dbReference type="EMBL" id="PZN69616.1"/>
    </source>
</evidence>
<dbReference type="EMBL" id="QJPH01000573">
    <property type="protein sequence ID" value="PZN69616.1"/>
    <property type="molecule type" value="Genomic_DNA"/>
</dbReference>
<dbReference type="InterPro" id="IPR037914">
    <property type="entry name" value="SpoVT-AbrB_sf"/>
</dbReference>
<proteinExistence type="predicted"/>
<feature type="domain" description="SpoVT-AbrB" evidence="1">
    <location>
        <begin position="7"/>
        <end position="52"/>
    </location>
</feature>
<gene>
    <name evidence="2" type="ORF">DM484_29390</name>
</gene>
<evidence type="ECO:0000313" key="3">
    <source>
        <dbReference type="Proteomes" id="UP000249396"/>
    </source>
</evidence>
<protein>
    <submittedName>
        <fullName evidence="2">AbrB family transcriptional regulator</fullName>
    </submittedName>
</protein>
<dbReference type="AlphaFoldDB" id="A0A2W4QEL5"/>
<dbReference type="GO" id="GO:0003677">
    <property type="term" value="F:DNA binding"/>
    <property type="evidence" value="ECO:0007669"/>
    <property type="project" value="InterPro"/>
</dbReference>
<sequence length="90" mass="9723">MITVNIRKQGGAAIMTIPADVLKILNAEVGSVLEIEVENGAFTARPISQQTRKRYTLAELMQGITPESMEALNAETVWAREGGPVGRELA</sequence>
<accession>A0A2W4QEL5</accession>
<dbReference type="Gene3D" id="2.10.260.10">
    <property type="match status" value="1"/>
</dbReference>
<reference evidence="2 3" key="1">
    <citation type="journal article" date="2018" name="Aquat. Microb. Ecol.">
        <title>Gammaproteobacterial methanotrophs dominate.</title>
        <authorList>
            <person name="Rissanen A.J."/>
            <person name="Saarenheimo J."/>
            <person name="Tiirola M."/>
            <person name="Peura S."/>
            <person name="Aalto S.L."/>
            <person name="Karvinen A."/>
            <person name="Nykanen H."/>
        </authorList>
    </citation>
    <scope>NUCLEOTIDE SEQUENCE [LARGE SCALE GENOMIC DNA]</scope>
    <source>
        <strain evidence="2">AMbin10</strain>
    </source>
</reference>